<evidence type="ECO:0000256" key="1">
    <source>
        <dbReference type="SAM" id="MobiDB-lite"/>
    </source>
</evidence>
<organism evidence="2 3">
    <name type="scientific">Turnera subulata</name>
    <dbReference type="NCBI Taxonomy" id="218843"/>
    <lineage>
        <taxon>Eukaryota</taxon>
        <taxon>Viridiplantae</taxon>
        <taxon>Streptophyta</taxon>
        <taxon>Embryophyta</taxon>
        <taxon>Tracheophyta</taxon>
        <taxon>Spermatophyta</taxon>
        <taxon>Magnoliopsida</taxon>
        <taxon>eudicotyledons</taxon>
        <taxon>Gunneridae</taxon>
        <taxon>Pentapetalae</taxon>
        <taxon>rosids</taxon>
        <taxon>fabids</taxon>
        <taxon>Malpighiales</taxon>
        <taxon>Passifloraceae</taxon>
        <taxon>Turnera</taxon>
    </lineage>
</organism>
<feature type="region of interest" description="Disordered" evidence="1">
    <location>
        <begin position="1"/>
        <end position="49"/>
    </location>
</feature>
<evidence type="ECO:0000313" key="3">
    <source>
        <dbReference type="Proteomes" id="UP001141552"/>
    </source>
</evidence>
<dbReference type="Gene3D" id="3.40.50.1100">
    <property type="match status" value="1"/>
</dbReference>
<proteinExistence type="predicted"/>
<name>A0A9Q0J8W4_9ROSI</name>
<keyword evidence="3" id="KW-1185">Reference proteome</keyword>
<gene>
    <name evidence="2" type="ORF">Tsubulata_003881</name>
</gene>
<protein>
    <submittedName>
        <fullName evidence="2">Uncharacterized protein</fullName>
    </submittedName>
</protein>
<dbReference type="InterPro" id="IPR036052">
    <property type="entry name" value="TrpB-like_PALP_sf"/>
</dbReference>
<evidence type="ECO:0000313" key="2">
    <source>
        <dbReference type="EMBL" id="KAJ4833746.1"/>
    </source>
</evidence>
<sequence>MAAAFTSSFLPSPHFATSKPTFKPTPRTPLSLPSIRAAASSDPSSSTTTAAAAGFSFNKVSNIRYEAHRLSPHPDAHNFSAKYVPFPSTSSNADESYSLDKIVYRSNSGGLLDIQHDLDALKAFPGSYWRNLFDSRVGKTTLPYESGV</sequence>
<accession>A0A9Q0J8W4</accession>
<dbReference type="EMBL" id="JAKUCV010004874">
    <property type="protein sequence ID" value="KAJ4833746.1"/>
    <property type="molecule type" value="Genomic_DNA"/>
</dbReference>
<dbReference type="Proteomes" id="UP001141552">
    <property type="component" value="Unassembled WGS sequence"/>
</dbReference>
<feature type="compositionally biased region" description="Polar residues" evidence="1">
    <location>
        <begin position="1"/>
        <end position="10"/>
    </location>
</feature>
<dbReference type="AlphaFoldDB" id="A0A9Q0J8W4"/>
<comment type="caution">
    <text evidence="2">The sequence shown here is derived from an EMBL/GenBank/DDBJ whole genome shotgun (WGS) entry which is preliminary data.</text>
</comment>
<reference evidence="2" key="1">
    <citation type="submission" date="2022-02" db="EMBL/GenBank/DDBJ databases">
        <authorList>
            <person name="Henning P.M."/>
            <person name="McCubbin A.G."/>
            <person name="Shore J.S."/>
        </authorList>
    </citation>
    <scope>NUCLEOTIDE SEQUENCE</scope>
    <source>
        <strain evidence="2">F60SS</strain>
        <tissue evidence="2">Leaves</tissue>
    </source>
</reference>
<feature type="compositionally biased region" description="Low complexity" evidence="1">
    <location>
        <begin position="37"/>
        <end position="49"/>
    </location>
</feature>
<reference evidence="2" key="2">
    <citation type="journal article" date="2023" name="Plants (Basel)">
        <title>Annotation of the Turnera subulata (Passifloraceae) Draft Genome Reveals the S-Locus Evolved after the Divergence of Turneroideae from Passifloroideae in a Stepwise Manner.</title>
        <authorList>
            <person name="Henning P.M."/>
            <person name="Roalson E.H."/>
            <person name="Mir W."/>
            <person name="McCubbin A.G."/>
            <person name="Shore J.S."/>
        </authorList>
    </citation>
    <scope>NUCLEOTIDE SEQUENCE</scope>
    <source>
        <strain evidence="2">F60SS</strain>
    </source>
</reference>